<dbReference type="InterPro" id="IPR023614">
    <property type="entry name" value="Porin_dom_sf"/>
</dbReference>
<dbReference type="AlphaFoldDB" id="A0A7W6P075"/>
<accession>A0A7W6P075</accession>
<dbReference type="InterPro" id="IPR025388">
    <property type="entry name" value="Alginate_export_dom"/>
</dbReference>
<keyword evidence="4" id="KW-1185">Reference proteome</keyword>
<evidence type="ECO:0000313" key="3">
    <source>
        <dbReference type="EMBL" id="MBB4101424.1"/>
    </source>
</evidence>
<dbReference type="Proteomes" id="UP000557392">
    <property type="component" value="Unassembled WGS sequence"/>
</dbReference>
<keyword evidence="1" id="KW-0732">Signal</keyword>
<feature type="domain" description="Alginate export" evidence="2">
    <location>
        <begin position="103"/>
        <end position="171"/>
    </location>
</feature>
<feature type="chain" id="PRO_5030921181" description="Alginate export domain-containing protein" evidence="1">
    <location>
        <begin position="33"/>
        <end position="407"/>
    </location>
</feature>
<organism evidence="3 4">
    <name type="scientific">Sphingomonas kyeonggiensis</name>
    <dbReference type="NCBI Taxonomy" id="1268553"/>
    <lineage>
        <taxon>Bacteria</taxon>
        <taxon>Pseudomonadati</taxon>
        <taxon>Pseudomonadota</taxon>
        <taxon>Alphaproteobacteria</taxon>
        <taxon>Sphingomonadales</taxon>
        <taxon>Sphingomonadaceae</taxon>
        <taxon>Sphingomonas</taxon>
    </lineage>
</organism>
<dbReference type="Gene3D" id="2.40.160.10">
    <property type="entry name" value="Porin"/>
    <property type="match status" value="1"/>
</dbReference>
<evidence type="ECO:0000259" key="2">
    <source>
        <dbReference type="Pfam" id="PF13372"/>
    </source>
</evidence>
<protein>
    <recommendedName>
        <fullName evidence="2">Alginate export domain-containing protein</fullName>
    </recommendedName>
</protein>
<name>A0A7W6P075_9SPHN</name>
<evidence type="ECO:0000313" key="4">
    <source>
        <dbReference type="Proteomes" id="UP000557392"/>
    </source>
</evidence>
<gene>
    <name evidence="3" type="ORF">GGR46_005016</name>
</gene>
<evidence type="ECO:0000256" key="1">
    <source>
        <dbReference type="SAM" id="SignalP"/>
    </source>
</evidence>
<reference evidence="3 4" key="1">
    <citation type="submission" date="2020-08" db="EMBL/GenBank/DDBJ databases">
        <title>Genomic Encyclopedia of Type Strains, Phase IV (KMG-IV): sequencing the most valuable type-strain genomes for metagenomic binning, comparative biology and taxonomic classification.</title>
        <authorList>
            <person name="Goeker M."/>
        </authorList>
    </citation>
    <scope>NUCLEOTIDE SEQUENCE [LARGE SCALE GENOMIC DNA]</scope>
    <source>
        <strain evidence="3 4">DSM 101806</strain>
    </source>
</reference>
<dbReference type="Pfam" id="PF13372">
    <property type="entry name" value="Alginate_exp"/>
    <property type="match status" value="1"/>
</dbReference>
<sequence length="407" mass="44428">MADALGGSCGGAHLMRALALLPFALVATPAAAQEMKPLIDARLRYEGVNQAGIARDADALTLRVRAGFELKQGDFALLAESEGTLALVERYNSSVNGRIAYPIVADPENVEINRIQLQYRGLKDTVFTAGRQRIALDDQRFVGNVAWRQNEQTFDAVRVESKALGPVAIDLTYAWAARTIYGVESPIAGIGGDNVFAGATVKLGPINAKAFAYLVDQDATGRRQFSSQTYGARATTTLPLGPAKLSLVASYARQSDWRDNLNRYAADYWLAEGQVQLKAFGLSGGYEVLGADKGLANTSFQTPLATLHKFQGWADKFLVTPADGIRDLYAGGSYALTLGKAPTVTLQAIYHRFDSDRNTRRYGEEWDLQLGFKPARHLAALIKYADYRAASFATDTRKLWLQLDFSL</sequence>
<feature type="signal peptide" evidence="1">
    <location>
        <begin position="1"/>
        <end position="32"/>
    </location>
</feature>
<proteinExistence type="predicted"/>
<comment type="caution">
    <text evidence="3">The sequence shown here is derived from an EMBL/GenBank/DDBJ whole genome shotgun (WGS) entry which is preliminary data.</text>
</comment>
<dbReference type="EMBL" id="JACIEH010000006">
    <property type="protein sequence ID" value="MBB4101424.1"/>
    <property type="molecule type" value="Genomic_DNA"/>
</dbReference>
<dbReference type="SUPFAM" id="SSF56935">
    <property type="entry name" value="Porins"/>
    <property type="match status" value="1"/>
</dbReference>